<reference evidence="1 2" key="1">
    <citation type="submission" date="2016-03" db="EMBL/GenBank/DDBJ databases">
        <title>Acinetobacter genomospecies 28 strain ANC 4149.</title>
        <authorList>
            <person name="Radolfova-Krizova L."/>
            <person name="Nemec A."/>
        </authorList>
    </citation>
    <scope>NUCLEOTIDE SEQUENCE [LARGE SCALE GENOMIC DNA]</scope>
    <source>
        <strain evidence="1 2">ANC 4149</strain>
    </source>
</reference>
<name>A0A151Y5J7_9GAMM</name>
<dbReference type="AlphaFoldDB" id="A0A151Y5J7"/>
<protein>
    <recommendedName>
        <fullName evidence="3">Terminase</fullName>
    </recommendedName>
</protein>
<dbReference type="OrthoDB" id="6691123at2"/>
<sequence length="169" mass="19194">MSDMIRIDSRVTGFSDDPVRLMAMCYQDTGEILLQKTEIYTTLAVPPDLRKNTVVVTDSPNLIKNWQLKFDAQQHLEEVIRIYQASYRGGLVEFEPSIARYNPMNILQVRKIDKRGMQQEFDSSSLDNGHIAALLAIWASHKIATGYGVMSNQVQKVDDIDPTMLPFSI</sequence>
<accession>A0A151Y5J7</accession>
<evidence type="ECO:0000313" key="1">
    <source>
        <dbReference type="EMBL" id="KYQ73237.1"/>
    </source>
</evidence>
<organism evidence="1 2">
    <name type="scientific">Acinetobacter pragensis</name>
    <dbReference type="NCBI Taxonomy" id="1806892"/>
    <lineage>
        <taxon>Bacteria</taxon>
        <taxon>Pseudomonadati</taxon>
        <taxon>Pseudomonadota</taxon>
        <taxon>Gammaproteobacteria</taxon>
        <taxon>Moraxellales</taxon>
        <taxon>Moraxellaceae</taxon>
        <taxon>Acinetobacter</taxon>
    </lineage>
</organism>
<comment type="caution">
    <text evidence="1">The sequence shown here is derived from an EMBL/GenBank/DDBJ whole genome shotgun (WGS) entry which is preliminary data.</text>
</comment>
<dbReference type="EMBL" id="LUAW01000011">
    <property type="protein sequence ID" value="KYQ73237.1"/>
    <property type="molecule type" value="Genomic_DNA"/>
</dbReference>
<gene>
    <name evidence="1" type="ORF">AZH43_07380</name>
</gene>
<evidence type="ECO:0000313" key="2">
    <source>
        <dbReference type="Proteomes" id="UP000076276"/>
    </source>
</evidence>
<keyword evidence="2" id="KW-1185">Reference proteome</keyword>
<proteinExistence type="predicted"/>
<dbReference type="RefSeq" id="WP_067666578.1">
    <property type="nucleotide sequence ID" value="NZ_CBCSIK010000008.1"/>
</dbReference>
<dbReference type="Proteomes" id="UP000076276">
    <property type="component" value="Unassembled WGS sequence"/>
</dbReference>
<dbReference type="STRING" id="1806892.AZH43_07380"/>
<evidence type="ECO:0008006" key="3">
    <source>
        <dbReference type="Google" id="ProtNLM"/>
    </source>
</evidence>